<feature type="signal peptide" evidence="1">
    <location>
        <begin position="1"/>
        <end position="16"/>
    </location>
</feature>
<protein>
    <submittedName>
        <fullName evidence="2">Uncharacterized protein</fullName>
    </submittedName>
</protein>
<dbReference type="EMBL" id="JADYXP020000002">
    <property type="protein sequence ID" value="KAL0130376.1"/>
    <property type="molecule type" value="Genomic_DNA"/>
</dbReference>
<comment type="caution">
    <text evidence="2">The sequence shown here is derived from an EMBL/GenBank/DDBJ whole genome shotgun (WGS) entry which is preliminary data.</text>
</comment>
<dbReference type="Proteomes" id="UP001430953">
    <property type="component" value="Unassembled WGS sequence"/>
</dbReference>
<sequence length="105" mass="12195">MFIIFLIFIVTGVVDVENTQLKIDNKEGITTAETVLFCNDLFDSINDPIENFFGQIRNHAVRNINLTSQQFQNLFKTLLLSNRFILIIRGNCEITDNYYVLLFLD</sequence>
<evidence type="ECO:0000313" key="3">
    <source>
        <dbReference type="Proteomes" id="UP001430953"/>
    </source>
</evidence>
<evidence type="ECO:0000256" key="1">
    <source>
        <dbReference type="SAM" id="SignalP"/>
    </source>
</evidence>
<evidence type="ECO:0000313" key="2">
    <source>
        <dbReference type="EMBL" id="KAL0130376.1"/>
    </source>
</evidence>
<keyword evidence="3" id="KW-1185">Reference proteome</keyword>
<organism evidence="2 3">
    <name type="scientific">Cardiocondyla obscurior</name>
    <dbReference type="NCBI Taxonomy" id="286306"/>
    <lineage>
        <taxon>Eukaryota</taxon>
        <taxon>Metazoa</taxon>
        <taxon>Ecdysozoa</taxon>
        <taxon>Arthropoda</taxon>
        <taxon>Hexapoda</taxon>
        <taxon>Insecta</taxon>
        <taxon>Pterygota</taxon>
        <taxon>Neoptera</taxon>
        <taxon>Endopterygota</taxon>
        <taxon>Hymenoptera</taxon>
        <taxon>Apocrita</taxon>
        <taxon>Aculeata</taxon>
        <taxon>Formicoidea</taxon>
        <taxon>Formicidae</taxon>
        <taxon>Myrmicinae</taxon>
        <taxon>Cardiocondyla</taxon>
    </lineage>
</organism>
<gene>
    <name evidence="2" type="ORF">PUN28_002198</name>
</gene>
<dbReference type="AlphaFoldDB" id="A0AAW2GSW3"/>
<feature type="chain" id="PRO_5043732960" evidence="1">
    <location>
        <begin position="17"/>
        <end position="105"/>
    </location>
</feature>
<name>A0AAW2GSW3_9HYME</name>
<accession>A0AAW2GSW3</accession>
<reference evidence="2 3" key="1">
    <citation type="submission" date="2023-03" db="EMBL/GenBank/DDBJ databases">
        <title>High recombination rates correlate with genetic variation in Cardiocondyla obscurior ants.</title>
        <authorList>
            <person name="Errbii M."/>
        </authorList>
    </citation>
    <scope>NUCLEOTIDE SEQUENCE [LARGE SCALE GENOMIC DNA]</scope>
    <source>
        <strain evidence="2">Alpha-2009</strain>
        <tissue evidence="2">Whole body</tissue>
    </source>
</reference>
<keyword evidence="1" id="KW-0732">Signal</keyword>
<proteinExistence type="predicted"/>